<dbReference type="AlphaFoldDB" id="A0A6V7X8S0"/>
<dbReference type="PANTHER" id="PTHR16074">
    <property type="entry name" value="BARDET-BIEDL SYNDROME 7 PROTEIN"/>
    <property type="match status" value="1"/>
</dbReference>
<dbReference type="GO" id="GO:0060271">
    <property type="term" value="P:cilium assembly"/>
    <property type="evidence" value="ECO:0007669"/>
    <property type="project" value="TreeGrafter"/>
</dbReference>
<dbReference type="PANTHER" id="PTHR16074:SF4">
    <property type="entry name" value="BARDET-BIEDL SYNDROME 7 PROTEIN"/>
    <property type="match status" value="1"/>
</dbReference>
<organism evidence="7 8">
    <name type="scientific">Meloidogyne enterolobii</name>
    <name type="common">Root-knot nematode worm</name>
    <name type="synonym">Meloidogyne mayaguensis</name>
    <dbReference type="NCBI Taxonomy" id="390850"/>
    <lineage>
        <taxon>Eukaryota</taxon>
        <taxon>Metazoa</taxon>
        <taxon>Ecdysozoa</taxon>
        <taxon>Nematoda</taxon>
        <taxon>Chromadorea</taxon>
        <taxon>Rhabditida</taxon>
        <taxon>Tylenchina</taxon>
        <taxon>Tylenchomorpha</taxon>
        <taxon>Tylenchoidea</taxon>
        <taxon>Meloidogynidae</taxon>
        <taxon>Meloidogyninae</taxon>
        <taxon>Meloidogyne</taxon>
    </lineage>
</organism>
<feature type="compositionally biased region" description="Basic and acidic residues" evidence="2">
    <location>
        <begin position="969"/>
        <end position="982"/>
    </location>
</feature>
<feature type="domain" description="BBS7 beta-propeller" evidence="6">
    <location>
        <begin position="75"/>
        <end position="371"/>
    </location>
</feature>
<dbReference type="InterPro" id="IPR056332">
    <property type="entry name" value="Beta-prop_BBS7"/>
</dbReference>
<evidence type="ECO:0000256" key="3">
    <source>
        <dbReference type="SAM" id="Phobius"/>
    </source>
</evidence>
<evidence type="ECO:0000259" key="6">
    <source>
        <dbReference type="Pfam" id="PF23743"/>
    </source>
</evidence>
<dbReference type="GO" id="GO:0034464">
    <property type="term" value="C:BBSome"/>
    <property type="evidence" value="ECO:0007669"/>
    <property type="project" value="TreeGrafter"/>
</dbReference>
<dbReference type="EMBL" id="CAJEWN010001240">
    <property type="protein sequence ID" value="CAD2195740.1"/>
    <property type="molecule type" value="Genomic_DNA"/>
</dbReference>
<dbReference type="SUPFAM" id="SSF50978">
    <property type="entry name" value="WD40 repeat-like"/>
    <property type="match status" value="1"/>
</dbReference>
<evidence type="ECO:0000259" key="4">
    <source>
        <dbReference type="Pfam" id="PF23360"/>
    </source>
</evidence>
<dbReference type="InterPro" id="IPR056334">
    <property type="entry name" value="BBS7_GAE_dom"/>
</dbReference>
<evidence type="ECO:0000313" key="8">
    <source>
        <dbReference type="Proteomes" id="UP000580250"/>
    </source>
</evidence>
<comment type="caution">
    <text evidence="7">The sequence shown here is derived from an EMBL/GenBank/DDBJ whole genome shotgun (WGS) entry which is preliminary data.</text>
</comment>
<dbReference type="OrthoDB" id="414590at2759"/>
<evidence type="ECO:0000256" key="2">
    <source>
        <dbReference type="SAM" id="MobiDB-lite"/>
    </source>
</evidence>
<feature type="coiled-coil region" evidence="1">
    <location>
        <begin position="388"/>
        <end position="422"/>
    </location>
</feature>
<name>A0A6V7X8S0_MELEN</name>
<gene>
    <name evidence="7" type="ORF">MENT_LOCUS48850</name>
</gene>
<feature type="region of interest" description="Disordered" evidence="2">
    <location>
        <begin position="823"/>
        <end position="856"/>
    </location>
</feature>
<feature type="transmembrane region" description="Helical" evidence="3">
    <location>
        <begin position="772"/>
        <end position="797"/>
    </location>
</feature>
<sequence length="982" mass="109445">MELNLNRVDYAHVGTTTNCCLKVIHTTSVDGSHLSTRRHSTIKLENTTESGGGGGGEQLIIKRKGSNKRKNKLNENETDKLIIGDQNGVVLCMERKDGNTNILYKTPPGPPIRRLMMGGALGSIQDKAFIACGTEVRGYSRKGKQFLAFNSNLTESIQSLYIYGIDMLIASKNSFYHFHDCVEKSHFSCSDNILDILCLPITEGGWVGRGLTPVLACADKTIKVLDGSRIVYQVPLNEVPTVLHLFCNDGGYNKQKVLFGCKNGYIGLVDLGVDFWTMCQQFETKSFGTISTIHCYPMMGEENNIQPDVLIGKDDGLIELYSVDENNNLTFRQSYQCEESITGLQGGRVGNGIHPELIVTTYTGWVFGLTTEPVFAINSGLDEKGNEAPEMEIKVQQMRLEIEQLEIKVKDERERFNNEMTRLNQIASEVPTNGNLIGNNTSLMAFTVNDRFELRKELACYNLSVELAIPIDYVLLQSDVKVDLLDVERNSAVISVTEPENESGNALLAVYRCQADITRMEMRIRSIEGQFGTLRLYIVPRLVPLTCKVCSYPIKPLALHERIHYFDEHRPMNTLTLTGSFSIAEAHSWLALCLAEVPERCPQAETVTFNFRSTFNGGTQLQANYSKGRVSYRSDNLSTIVILRDVISRIVSMGQIKVHIACDINEESIKKCLELIWPKLEYQSRLVRQLELARGYCSTPSLFLQKMFLSKLIKKQSFLHIFFFLNVLSSIFSTSTAAQNIQLIDPKAESRKLPKSWDSILNDWERHPSTNWWHVIVTFVFPAIGMGLFGLLIYSCVRLCKWFHARREALLLAMETRRIKRSRSRSISRKSTAEKPKKEEKKEEANDIPLEKTKSRPELSIDIESKTVGGPPQIISGVHINESKSENSLSLDLEFRPTKTSEKSIGGGNIQMLGSMRDGGGGGGGTFSGSGSLGSPSIVGDIAPAVGSLRINMPASSSLRKNGGSLKKKKEEISGSKKEGSK</sequence>
<feature type="region of interest" description="Disordered" evidence="2">
    <location>
        <begin position="950"/>
        <end position="982"/>
    </location>
</feature>
<dbReference type="Pfam" id="PF23360">
    <property type="entry name" value="BBS7_GAE"/>
    <property type="match status" value="1"/>
</dbReference>
<dbReference type="Proteomes" id="UP000580250">
    <property type="component" value="Unassembled WGS sequence"/>
</dbReference>
<protein>
    <submittedName>
        <fullName evidence="7">Uncharacterized protein</fullName>
    </submittedName>
</protein>
<dbReference type="GO" id="GO:0008104">
    <property type="term" value="P:intracellular protein localization"/>
    <property type="evidence" value="ECO:0007669"/>
    <property type="project" value="TreeGrafter"/>
</dbReference>
<keyword evidence="3" id="KW-1133">Transmembrane helix</keyword>
<proteinExistence type="predicted"/>
<keyword evidence="1" id="KW-0175">Coiled coil</keyword>
<dbReference type="Pfam" id="PF23361">
    <property type="entry name" value="BBS7_pf"/>
    <property type="match status" value="1"/>
</dbReference>
<accession>A0A6V7X8S0</accession>
<evidence type="ECO:0000259" key="5">
    <source>
        <dbReference type="Pfam" id="PF23361"/>
    </source>
</evidence>
<dbReference type="Pfam" id="PF23743">
    <property type="entry name" value="Beta-prop_BBS7"/>
    <property type="match status" value="1"/>
</dbReference>
<evidence type="ECO:0000256" key="1">
    <source>
        <dbReference type="SAM" id="Coils"/>
    </source>
</evidence>
<dbReference type="GO" id="GO:0036064">
    <property type="term" value="C:ciliary basal body"/>
    <property type="evidence" value="ECO:0007669"/>
    <property type="project" value="TreeGrafter"/>
</dbReference>
<evidence type="ECO:0000313" key="7">
    <source>
        <dbReference type="EMBL" id="CAD2195740.1"/>
    </source>
</evidence>
<dbReference type="InterPro" id="IPR036322">
    <property type="entry name" value="WD40_repeat_dom_sf"/>
</dbReference>
<reference evidence="7 8" key="1">
    <citation type="submission" date="2020-08" db="EMBL/GenBank/DDBJ databases">
        <authorList>
            <person name="Koutsovoulos G."/>
            <person name="Danchin GJ E."/>
        </authorList>
    </citation>
    <scope>NUCLEOTIDE SEQUENCE [LARGE SCALE GENOMIC DNA]</scope>
</reference>
<keyword evidence="3" id="KW-0812">Transmembrane</keyword>
<dbReference type="GO" id="GO:0005930">
    <property type="term" value="C:axoneme"/>
    <property type="evidence" value="ECO:0007669"/>
    <property type="project" value="TreeGrafter"/>
</dbReference>
<dbReference type="InterPro" id="IPR056333">
    <property type="entry name" value="BBS7_pf_dom"/>
</dbReference>
<feature type="domain" description="BBS7 platform" evidence="5">
    <location>
        <begin position="560"/>
        <end position="663"/>
    </location>
</feature>
<dbReference type="GO" id="GO:0043005">
    <property type="term" value="C:neuron projection"/>
    <property type="evidence" value="ECO:0007669"/>
    <property type="project" value="TreeGrafter"/>
</dbReference>
<keyword evidence="3" id="KW-0472">Membrane</keyword>
<feature type="domain" description="BBS7 GAE" evidence="4">
    <location>
        <begin position="446"/>
        <end position="552"/>
    </location>
</feature>
<dbReference type="GO" id="GO:0016020">
    <property type="term" value="C:membrane"/>
    <property type="evidence" value="ECO:0007669"/>
    <property type="project" value="TreeGrafter"/>
</dbReference>
<feature type="compositionally biased region" description="Basic and acidic residues" evidence="2">
    <location>
        <begin position="831"/>
        <end position="856"/>
    </location>
</feature>